<feature type="signal peptide" evidence="2">
    <location>
        <begin position="1"/>
        <end position="24"/>
    </location>
</feature>
<feature type="region of interest" description="Disordered" evidence="1">
    <location>
        <begin position="69"/>
        <end position="106"/>
    </location>
</feature>
<dbReference type="Proteomes" id="UP000076959">
    <property type="component" value="Unassembled WGS sequence"/>
</dbReference>
<evidence type="ECO:0000313" key="4">
    <source>
        <dbReference type="Proteomes" id="UP000076959"/>
    </source>
</evidence>
<protein>
    <submittedName>
        <fullName evidence="3">Uncharacterized protein</fullName>
    </submittedName>
</protein>
<gene>
    <name evidence="3" type="ORF">AYJ54_45120</name>
</gene>
<reference evidence="3 4" key="1">
    <citation type="submission" date="2016-03" db="EMBL/GenBank/DDBJ databases">
        <title>Draft Genome Sequence of the Strain BR 10245 (Bradyrhizobium sp.) isolated from nodules of Centrolobium paraense.</title>
        <authorList>
            <person name="Simoes-Araujo J.L.Sr."/>
            <person name="Barauna A.C."/>
            <person name="Silva K."/>
            <person name="Zilli J.E."/>
        </authorList>
    </citation>
    <scope>NUCLEOTIDE SEQUENCE [LARGE SCALE GENOMIC DNA]</scope>
    <source>
        <strain evidence="3 4">BR 10245</strain>
    </source>
</reference>
<comment type="caution">
    <text evidence="3">The sequence shown here is derived from an EMBL/GenBank/DDBJ whole genome shotgun (WGS) entry which is preliminary data.</text>
</comment>
<organism evidence="3 4">
    <name type="scientific">Bradyrhizobium centrolobii</name>
    <dbReference type="NCBI Taxonomy" id="1505087"/>
    <lineage>
        <taxon>Bacteria</taxon>
        <taxon>Pseudomonadati</taxon>
        <taxon>Pseudomonadota</taxon>
        <taxon>Alphaproteobacteria</taxon>
        <taxon>Hyphomicrobiales</taxon>
        <taxon>Nitrobacteraceae</taxon>
        <taxon>Bradyrhizobium</taxon>
    </lineage>
</organism>
<dbReference type="EMBL" id="LUUB01000038">
    <property type="protein sequence ID" value="OAF12933.1"/>
    <property type="molecule type" value="Genomic_DNA"/>
</dbReference>
<keyword evidence="4" id="KW-1185">Reference proteome</keyword>
<keyword evidence="2" id="KW-0732">Signal</keyword>
<feature type="chain" id="PRO_5008055275" evidence="2">
    <location>
        <begin position="25"/>
        <end position="106"/>
    </location>
</feature>
<dbReference type="OrthoDB" id="8243949at2"/>
<proteinExistence type="predicted"/>
<evidence type="ECO:0000256" key="2">
    <source>
        <dbReference type="SAM" id="SignalP"/>
    </source>
</evidence>
<sequence>MTRTYIVAAVRLVLSLTMPDAAQAWRGQDPASIAIASLSATTCTEQEARGECHASVLAHGIPVALSRKTAQARPHVHGAERPTNSPPPPARFPDHEEDPFASMHFE</sequence>
<dbReference type="AlphaFoldDB" id="A0A176YYR5"/>
<evidence type="ECO:0000313" key="3">
    <source>
        <dbReference type="EMBL" id="OAF12933.1"/>
    </source>
</evidence>
<evidence type="ECO:0000256" key="1">
    <source>
        <dbReference type="SAM" id="MobiDB-lite"/>
    </source>
</evidence>
<accession>A0A176YYR5</accession>
<dbReference type="RefSeq" id="WP_063698482.1">
    <property type="nucleotide sequence ID" value="NZ_LUUB01000038.1"/>
</dbReference>
<name>A0A176YYR5_9BRAD</name>